<dbReference type="GeneID" id="94845465"/>
<evidence type="ECO:0000256" key="1">
    <source>
        <dbReference type="ARBA" id="ARBA00005017"/>
    </source>
</evidence>
<gene>
    <name evidence="8" type="ORF">TRFO_36322</name>
</gene>
<dbReference type="InterPro" id="IPR006204">
    <property type="entry name" value="GHMP_kinase_N_dom"/>
</dbReference>
<dbReference type="Proteomes" id="UP000179807">
    <property type="component" value="Unassembled WGS sequence"/>
</dbReference>
<keyword evidence="5" id="KW-0418">Kinase</keyword>
<evidence type="ECO:0000256" key="2">
    <source>
        <dbReference type="ARBA" id="ARBA00012958"/>
    </source>
</evidence>
<dbReference type="Pfam" id="PF00288">
    <property type="entry name" value="GHMP_kinases_N"/>
    <property type="match status" value="1"/>
</dbReference>
<proteinExistence type="predicted"/>
<comment type="caution">
    <text evidence="8">The sequence shown here is derived from an EMBL/GenBank/DDBJ whole genome shotgun (WGS) entry which is preliminary data.</text>
</comment>
<dbReference type="AlphaFoldDB" id="A0A1J4JIW5"/>
<dbReference type="RefSeq" id="XP_068350630.1">
    <property type="nucleotide sequence ID" value="XM_068510761.1"/>
</dbReference>
<dbReference type="PANTHER" id="PTHR31814:SF2">
    <property type="entry name" value="PHOSPHOMEVALONATE KINASE"/>
    <property type="match status" value="1"/>
</dbReference>
<keyword evidence="3" id="KW-0808">Transferase</keyword>
<protein>
    <recommendedName>
        <fullName evidence="2">phosphomevalonate kinase</fullName>
        <ecNumber evidence="2">2.7.4.2</ecNumber>
    </recommendedName>
</protein>
<evidence type="ECO:0000256" key="5">
    <source>
        <dbReference type="ARBA" id="ARBA00022777"/>
    </source>
</evidence>
<evidence type="ECO:0000256" key="3">
    <source>
        <dbReference type="ARBA" id="ARBA00022679"/>
    </source>
</evidence>
<keyword evidence="9" id="KW-1185">Reference proteome</keyword>
<organism evidence="8 9">
    <name type="scientific">Tritrichomonas foetus</name>
    <dbReference type="NCBI Taxonomy" id="1144522"/>
    <lineage>
        <taxon>Eukaryota</taxon>
        <taxon>Metamonada</taxon>
        <taxon>Parabasalia</taxon>
        <taxon>Tritrichomonadida</taxon>
        <taxon>Tritrichomonadidae</taxon>
        <taxon>Tritrichomonas</taxon>
    </lineage>
</organism>
<dbReference type="VEuPathDB" id="TrichDB:TRFO_36322"/>
<keyword evidence="4" id="KW-0547">Nucleotide-binding</keyword>
<reference evidence="8" key="1">
    <citation type="submission" date="2016-10" db="EMBL/GenBank/DDBJ databases">
        <authorList>
            <person name="Benchimol M."/>
            <person name="Almeida L.G."/>
            <person name="Vasconcelos A.T."/>
            <person name="Perreira-Neves A."/>
            <person name="Rosa I.A."/>
            <person name="Tasca T."/>
            <person name="Bogo M.R."/>
            <person name="de Souza W."/>
        </authorList>
    </citation>
    <scope>NUCLEOTIDE SEQUENCE [LARGE SCALE GENOMIC DNA]</scope>
    <source>
        <strain evidence="8">K</strain>
    </source>
</reference>
<dbReference type="GO" id="GO:0005524">
    <property type="term" value="F:ATP binding"/>
    <property type="evidence" value="ECO:0007669"/>
    <property type="project" value="UniProtKB-KW"/>
</dbReference>
<evidence type="ECO:0000313" key="8">
    <source>
        <dbReference type="EMBL" id="OHS97493.1"/>
    </source>
</evidence>
<dbReference type="InterPro" id="IPR035102">
    <property type="entry name" value="Phosphomevalonate_kinase"/>
</dbReference>
<accession>A0A1J4JIW5</accession>
<dbReference type="GO" id="GO:0019287">
    <property type="term" value="P:isopentenyl diphosphate biosynthetic process, mevalonate pathway"/>
    <property type="evidence" value="ECO:0007669"/>
    <property type="project" value="TreeGrafter"/>
</dbReference>
<keyword evidence="6" id="KW-0067">ATP-binding</keyword>
<feature type="domain" description="GHMP kinase N-terminal" evidence="7">
    <location>
        <begin position="116"/>
        <end position="175"/>
    </location>
</feature>
<dbReference type="InterPro" id="IPR020568">
    <property type="entry name" value="Ribosomal_Su5_D2-typ_SF"/>
</dbReference>
<evidence type="ECO:0000313" key="9">
    <source>
        <dbReference type="Proteomes" id="UP000179807"/>
    </source>
</evidence>
<comment type="pathway">
    <text evidence="1">Isoprenoid biosynthesis; isopentenyl diphosphate biosynthesis via mevalonate pathway; isopentenyl diphosphate from (R)-mevalonate: step 2/3.</text>
</comment>
<evidence type="ECO:0000256" key="6">
    <source>
        <dbReference type="ARBA" id="ARBA00022840"/>
    </source>
</evidence>
<dbReference type="GO" id="GO:0005777">
    <property type="term" value="C:peroxisome"/>
    <property type="evidence" value="ECO:0007669"/>
    <property type="project" value="TreeGrafter"/>
</dbReference>
<dbReference type="Gene3D" id="3.30.230.10">
    <property type="match status" value="1"/>
</dbReference>
<dbReference type="SUPFAM" id="SSF54211">
    <property type="entry name" value="Ribosomal protein S5 domain 2-like"/>
    <property type="match status" value="1"/>
</dbReference>
<dbReference type="EC" id="2.7.4.2" evidence="2"/>
<evidence type="ECO:0000259" key="7">
    <source>
        <dbReference type="Pfam" id="PF00288"/>
    </source>
</evidence>
<dbReference type="GO" id="GO:0004631">
    <property type="term" value="F:phosphomevalonate kinase activity"/>
    <property type="evidence" value="ECO:0007669"/>
    <property type="project" value="UniProtKB-EC"/>
</dbReference>
<dbReference type="GO" id="GO:0010142">
    <property type="term" value="P:farnesyl diphosphate biosynthetic process, mevalonate pathway"/>
    <property type="evidence" value="ECO:0007669"/>
    <property type="project" value="TreeGrafter"/>
</dbReference>
<dbReference type="OrthoDB" id="10262935at2759"/>
<name>A0A1J4JIW5_9EUKA</name>
<dbReference type="PANTHER" id="PTHR31814">
    <property type="match status" value="1"/>
</dbReference>
<sequence length="340" mass="37480">MIQTGIGNSKCLVLGGYLVLDHSNTALVLSLSPRVQCTGTLTNESFNNIIHVETLPHKLSFDLKPSDWKNPQEFLGKYERFILSSFHVFFSTFPLPKNQLFLSIVGDSQFYTENGKTGLGSSSATTVSIIQCLFKLLQPTLADLDTLVFKYAAVSHSLAQGNVGSCFDISCSVWGSQIFRRPSPNFISIEKINEQWDNEHISYQLPNHLHCLLLSTPFGGSSTANLVRSFNAKAQEDPELYEELKNSVISAAEILKNGIPEEIRKSFAVVKKKLRELSIKWEIDVLPTPVYEIASKVEEIDGVITSIIPGAGGYDSIAVITQRPTIDFSELGLTVIASSC</sequence>
<dbReference type="EMBL" id="MLAK01001113">
    <property type="protein sequence ID" value="OHS97493.1"/>
    <property type="molecule type" value="Genomic_DNA"/>
</dbReference>
<dbReference type="InterPro" id="IPR014721">
    <property type="entry name" value="Ribsml_uS5_D2-typ_fold_subgr"/>
</dbReference>
<evidence type="ECO:0000256" key="4">
    <source>
        <dbReference type="ARBA" id="ARBA00022741"/>
    </source>
</evidence>